<dbReference type="PROSITE" id="PS00061">
    <property type="entry name" value="ADH_SHORT"/>
    <property type="match status" value="1"/>
</dbReference>
<dbReference type="InterPro" id="IPR051019">
    <property type="entry name" value="VLCFA-Steroid_DH"/>
</dbReference>
<sequence>MEKKIALVTGATAGIGASYAKFLVQEGFDLVLVARDRKRLNERAKELSKLGAKVEVISADLATKAGQSKVEARLLKKIKPIEVLINNAGFGINKAFSRSDREIENELLEVLVTAPMRFTHAVLPAMKERNSGVIINVSSVASFIAGGSYSAAKSYLTVLSESIHTELEGSGVKITALCPGFTHTEFHARGKMNLSGLPEILWLSADDVVRAGWRDAIAGKAISIPSWQYKFISSLARLAPRPIVRKIGMNVRVRQRQNHSKIG</sequence>
<dbReference type="SUPFAM" id="SSF51735">
    <property type="entry name" value="NAD(P)-binding Rossmann-fold domains"/>
    <property type="match status" value="1"/>
</dbReference>
<evidence type="ECO:0000256" key="2">
    <source>
        <dbReference type="ARBA" id="ARBA00006484"/>
    </source>
</evidence>
<dbReference type="PIRSF" id="PIRSF000126">
    <property type="entry name" value="11-beta-HSD1"/>
    <property type="match status" value="1"/>
</dbReference>
<dbReference type="InterPro" id="IPR036291">
    <property type="entry name" value="NAD(P)-bd_dom_sf"/>
</dbReference>
<reference evidence="4" key="1">
    <citation type="submission" date="2020-05" db="EMBL/GenBank/DDBJ databases">
        <authorList>
            <person name="Chiriac C."/>
            <person name="Salcher M."/>
            <person name="Ghai R."/>
            <person name="Kavagutti S V."/>
        </authorList>
    </citation>
    <scope>NUCLEOTIDE SEQUENCE</scope>
</reference>
<gene>
    <name evidence="4" type="ORF">UFOPK4049_00375</name>
</gene>
<comment type="similarity">
    <text evidence="2">Belongs to the short-chain dehydrogenases/reductases (SDR) family.</text>
</comment>
<dbReference type="PRINTS" id="PR00080">
    <property type="entry name" value="SDRFAMILY"/>
</dbReference>
<dbReference type="Pfam" id="PF00106">
    <property type="entry name" value="adh_short"/>
    <property type="match status" value="1"/>
</dbReference>
<dbReference type="PANTHER" id="PTHR43899">
    <property type="entry name" value="RH59310P"/>
    <property type="match status" value="1"/>
</dbReference>
<dbReference type="Gene3D" id="3.40.50.720">
    <property type="entry name" value="NAD(P)-binding Rossmann-like Domain"/>
    <property type="match status" value="1"/>
</dbReference>
<dbReference type="InterPro" id="IPR002347">
    <property type="entry name" value="SDR_fam"/>
</dbReference>
<protein>
    <submittedName>
        <fullName evidence="4">Unannotated protein</fullName>
    </submittedName>
</protein>
<evidence type="ECO:0000256" key="1">
    <source>
        <dbReference type="ARBA" id="ARBA00004240"/>
    </source>
</evidence>
<dbReference type="InterPro" id="IPR020904">
    <property type="entry name" value="Sc_DH/Rdtase_CS"/>
</dbReference>
<dbReference type="EMBL" id="CAFBPB010000032">
    <property type="protein sequence ID" value="CAB5000046.1"/>
    <property type="molecule type" value="Genomic_DNA"/>
</dbReference>
<evidence type="ECO:0000313" key="4">
    <source>
        <dbReference type="EMBL" id="CAB5000046.1"/>
    </source>
</evidence>
<accession>A0A6J7P3M4</accession>
<dbReference type="GO" id="GO:0016491">
    <property type="term" value="F:oxidoreductase activity"/>
    <property type="evidence" value="ECO:0007669"/>
    <property type="project" value="UniProtKB-KW"/>
</dbReference>
<dbReference type="CDD" id="cd05233">
    <property type="entry name" value="SDR_c"/>
    <property type="match status" value="1"/>
</dbReference>
<organism evidence="4">
    <name type="scientific">freshwater metagenome</name>
    <dbReference type="NCBI Taxonomy" id="449393"/>
    <lineage>
        <taxon>unclassified sequences</taxon>
        <taxon>metagenomes</taxon>
        <taxon>ecological metagenomes</taxon>
    </lineage>
</organism>
<comment type="subcellular location">
    <subcellularLocation>
        <location evidence="1">Endoplasmic reticulum</location>
    </subcellularLocation>
</comment>
<dbReference type="GO" id="GO:0005783">
    <property type="term" value="C:endoplasmic reticulum"/>
    <property type="evidence" value="ECO:0007669"/>
    <property type="project" value="UniProtKB-SubCell"/>
</dbReference>
<name>A0A6J7P3M4_9ZZZZ</name>
<dbReference type="PANTHER" id="PTHR43899:SF13">
    <property type="entry name" value="RH59310P"/>
    <property type="match status" value="1"/>
</dbReference>
<proteinExistence type="inferred from homology"/>
<keyword evidence="3" id="KW-0560">Oxidoreductase</keyword>
<evidence type="ECO:0000256" key="3">
    <source>
        <dbReference type="ARBA" id="ARBA00023002"/>
    </source>
</evidence>
<dbReference type="AlphaFoldDB" id="A0A6J7P3M4"/>
<dbReference type="PRINTS" id="PR00081">
    <property type="entry name" value="GDHRDH"/>
</dbReference>